<evidence type="ECO:0008006" key="4">
    <source>
        <dbReference type="Google" id="ProtNLM"/>
    </source>
</evidence>
<keyword evidence="1" id="KW-0472">Membrane</keyword>
<name>A0A9D1PJ26_9FIRM</name>
<evidence type="ECO:0000256" key="1">
    <source>
        <dbReference type="SAM" id="Phobius"/>
    </source>
</evidence>
<feature type="transmembrane region" description="Helical" evidence="1">
    <location>
        <begin position="136"/>
        <end position="156"/>
    </location>
</feature>
<reference evidence="2" key="1">
    <citation type="journal article" date="2021" name="PeerJ">
        <title>Extensive microbial diversity within the chicken gut microbiome revealed by metagenomics and culture.</title>
        <authorList>
            <person name="Gilroy R."/>
            <person name="Ravi A."/>
            <person name="Getino M."/>
            <person name="Pursley I."/>
            <person name="Horton D.L."/>
            <person name="Alikhan N.F."/>
            <person name="Baker D."/>
            <person name="Gharbi K."/>
            <person name="Hall N."/>
            <person name="Watson M."/>
            <person name="Adriaenssens E.M."/>
            <person name="Foster-Nyarko E."/>
            <person name="Jarju S."/>
            <person name="Secka A."/>
            <person name="Antonio M."/>
            <person name="Oren A."/>
            <person name="Chaudhuri R.R."/>
            <person name="La Ragione R."/>
            <person name="Hildebrand F."/>
            <person name="Pallen M.J."/>
        </authorList>
    </citation>
    <scope>NUCLEOTIDE SEQUENCE</scope>
    <source>
        <strain evidence="2">CHK193-4272</strain>
    </source>
</reference>
<dbReference type="EMBL" id="DXIE01000058">
    <property type="protein sequence ID" value="HIV63111.1"/>
    <property type="molecule type" value="Genomic_DNA"/>
</dbReference>
<dbReference type="AlphaFoldDB" id="A0A9D1PJ26"/>
<protein>
    <recommendedName>
        <fullName evidence="4">YcxB-like protein domain-containing protein</fullName>
    </recommendedName>
</protein>
<evidence type="ECO:0000313" key="3">
    <source>
        <dbReference type="Proteomes" id="UP000886808"/>
    </source>
</evidence>
<proteinExistence type="predicted"/>
<sequence>MENFVFDIPKLNLETDLKQVSYILNKYSEFNSREKYPKMWKITDTLINEKSNKRRTYKSKLSTSLRSWLIGLFLIVTQLTDDKFNILFFLVGLACYILGIFTLFVVNKNLLGFLSIAQTAIITIAIVYDINKFKILIPFAVLSAMVVLCIAFSKYMDIKLDRSAKILIEKLSNTPENSKIIFNSDFITLYMSDDNKTTVNYDNLKYIIYSENLIGVVYSEYILIAKKYDGLNMNAFNDFINKKIK</sequence>
<feature type="transmembrane region" description="Helical" evidence="1">
    <location>
        <begin position="63"/>
        <end position="80"/>
    </location>
</feature>
<keyword evidence="1" id="KW-1133">Transmembrane helix</keyword>
<gene>
    <name evidence="2" type="ORF">H9746_09800</name>
</gene>
<accession>A0A9D1PJ26</accession>
<feature type="transmembrane region" description="Helical" evidence="1">
    <location>
        <begin position="113"/>
        <end position="130"/>
    </location>
</feature>
<evidence type="ECO:0000313" key="2">
    <source>
        <dbReference type="EMBL" id="HIV63111.1"/>
    </source>
</evidence>
<reference evidence="2" key="2">
    <citation type="submission" date="2021-04" db="EMBL/GenBank/DDBJ databases">
        <authorList>
            <person name="Gilroy R."/>
        </authorList>
    </citation>
    <scope>NUCLEOTIDE SEQUENCE</scope>
    <source>
        <strain evidence="2">CHK193-4272</strain>
    </source>
</reference>
<organism evidence="2 3">
    <name type="scientific">Candidatus Butyricicoccus avistercoris</name>
    <dbReference type="NCBI Taxonomy" id="2838518"/>
    <lineage>
        <taxon>Bacteria</taxon>
        <taxon>Bacillati</taxon>
        <taxon>Bacillota</taxon>
        <taxon>Clostridia</taxon>
        <taxon>Eubacteriales</taxon>
        <taxon>Butyricicoccaceae</taxon>
        <taxon>Butyricicoccus</taxon>
    </lineage>
</organism>
<comment type="caution">
    <text evidence="2">The sequence shown here is derived from an EMBL/GenBank/DDBJ whole genome shotgun (WGS) entry which is preliminary data.</text>
</comment>
<keyword evidence="1" id="KW-0812">Transmembrane</keyword>
<feature type="transmembrane region" description="Helical" evidence="1">
    <location>
        <begin position="86"/>
        <end position="106"/>
    </location>
</feature>
<dbReference type="Proteomes" id="UP000886808">
    <property type="component" value="Unassembled WGS sequence"/>
</dbReference>